<keyword evidence="1" id="KW-0732">Signal</keyword>
<proteinExistence type="predicted"/>
<dbReference type="Pfam" id="PF04069">
    <property type="entry name" value="OpuAC"/>
    <property type="match status" value="1"/>
</dbReference>
<dbReference type="Gene3D" id="3.40.190.100">
    <property type="entry name" value="Glycine betaine-binding periplasmic protein, domain 2"/>
    <property type="match status" value="1"/>
</dbReference>
<evidence type="ECO:0000313" key="3">
    <source>
        <dbReference type="EMBL" id="MCA2017422.1"/>
    </source>
</evidence>
<dbReference type="CDD" id="cd13640">
    <property type="entry name" value="PBP2_ChoX"/>
    <property type="match status" value="1"/>
</dbReference>
<evidence type="ECO:0000313" key="4">
    <source>
        <dbReference type="Proteomes" id="UP001199044"/>
    </source>
</evidence>
<evidence type="ECO:0000259" key="2">
    <source>
        <dbReference type="Pfam" id="PF04069"/>
    </source>
</evidence>
<dbReference type="RefSeq" id="WP_225251157.1">
    <property type="nucleotide sequence ID" value="NZ_JAIWIU010000105.1"/>
</dbReference>
<evidence type="ECO:0000256" key="1">
    <source>
        <dbReference type="SAM" id="SignalP"/>
    </source>
</evidence>
<keyword evidence="4" id="KW-1185">Reference proteome</keyword>
<dbReference type="Gene3D" id="3.40.190.10">
    <property type="entry name" value="Periplasmic binding protein-like II"/>
    <property type="match status" value="1"/>
</dbReference>
<gene>
    <name evidence="3" type="primary">choX</name>
    <name evidence="3" type="ORF">LDJ79_14960</name>
</gene>
<feature type="domain" description="ABC-type glycine betaine transport system substrate-binding" evidence="2">
    <location>
        <begin position="32"/>
        <end position="283"/>
    </location>
</feature>
<dbReference type="NCBIfam" id="TIGR03414">
    <property type="entry name" value="ABC_choline_bnd"/>
    <property type="match status" value="1"/>
</dbReference>
<dbReference type="EMBL" id="JAIWIU010000105">
    <property type="protein sequence ID" value="MCA2017422.1"/>
    <property type="molecule type" value="Genomic_DNA"/>
</dbReference>
<dbReference type="InterPro" id="IPR017783">
    <property type="entry name" value="ABC_choline_sub-bd"/>
</dbReference>
<accession>A0ABS7YR28</accession>
<dbReference type="InterPro" id="IPR007210">
    <property type="entry name" value="ABC_Gly_betaine_transp_sub-bd"/>
</dbReference>
<organism evidence="3 4">
    <name type="scientific">Vibrio tritonius</name>
    <dbReference type="NCBI Taxonomy" id="1435069"/>
    <lineage>
        <taxon>Bacteria</taxon>
        <taxon>Pseudomonadati</taxon>
        <taxon>Pseudomonadota</taxon>
        <taxon>Gammaproteobacteria</taxon>
        <taxon>Vibrionales</taxon>
        <taxon>Vibrionaceae</taxon>
        <taxon>Vibrio</taxon>
    </lineage>
</organism>
<dbReference type="Proteomes" id="UP001199044">
    <property type="component" value="Unassembled WGS sequence"/>
</dbReference>
<feature type="chain" id="PRO_5045325210" evidence="1">
    <location>
        <begin position="24"/>
        <end position="319"/>
    </location>
</feature>
<name>A0ABS7YR28_9VIBR</name>
<sequence>MRKLLNKSLLLLLCFMPIFSSYALERVPQQCKDIKFAEIGWADLAFTTSVARLLLDNIGYHTSSDILSINVALVAMNNNKVDTMLGYWEPAMNKYIVKYLDKGTIDVVKTNLTEAKYTYAVPNYVYDAGVKDIRDIHKFPKKFHKRLYGIEPGSNGAIIKAVDQDKYQLGGWKVVESSEQGMLAQVSRAVRKHEWIAFLAWEPHPMNTKFDIRYLTGADDIFGPNFGSATVHTITRQGFTSECSNAGRLLKNLSFNVEMENEGMKYILEDKNTASEAAYKIIKSNLNVLDKWLSGVNTVDGKSALLAIKKKFEDGEIVR</sequence>
<feature type="signal peptide" evidence="1">
    <location>
        <begin position="1"/>
        <end position="23"/>
    </location>
</feature>
<reference evidence="4" key="1">
    <citation type="submission" date="2023-07" db="EMBL/GenBank/DDBJ databases">
        <title>Molecular identification of indigenous halophilic bacteria isolated from red sea cost, biodegradation of synthetic dyes and assessment of degraded metabolite toxicity.</title>
        <authorList>
            <person name="Chaieb K."/>
            <person name="Altayb H.N."/>
        </authorList>
    </citation>
    <scope>NUCLEOTIDE SEQUENCE [LARGE SCALE GENOMIC DNA]</scope>
    <source>
        <strain evidence="4">K20</strain>
    </source>
</reference>
<comment type="caution">
    <text evidence="3">The sequence shown here is derived from an EMBL/GenBank/DDBJ whole genome shotgun (WGS) entry which is preliminary data.</text>
</comment>
<protein>
    <submittedName>
        <fullName evidence="3">Choline ABC transporter substrate-binding protein</fullName>
    </submittedName>
</protein>
<dbReference type="SUPFAM" id="SSF53850">
    <property type="entry name" value="Periplasmic binding protein-like II"/>
    <property type="match status" value="1"/>
</dbReference>